<dbReference type="InterPro" id="IPR018209">
    <property type="entry name" value="Pyrv_Knase_AS"/>
</dbReference>
<evidence type="ECO:0000256" key="7">
    <source>
        <dbReference type="ARBA" id="ARBA00022777"/>
    </source>
</evidence>
<dbReference type="GO" id="GO:0030955">
    <property type="term" value="F:potassium ion binding"/>
    <property type="evidence" value="ECO:0007669"/>
    <property type="project" value="InterPro"/>
</dbReference>
<evidence type="ECO:0000256" key="1">
    <source>
        <dbReference type="ARBA" id="ARBA00004997"/>
    </source>
</evidence>
<dbReference type="Pfam" id="PF02887">
    <property type="entry name" value="PK_C"/>
    <property type="match status" value="1"/>
</dbReference>
<dbReference type="PROSITE" id="PS00110">
    <property type="entry name" value="PYRUVATE_KINASE"/>
    <property type="match status" value="1"/>
</dbReference>
<keyword evidence="10" id="KW-0324">Glycolysis</keyword>
<dbReference type="SUPFAM" id="SSF50800">
    <property type="entry name" value="PK beta-barrel domain-like"/>
    <property type="match status" value="1"/>
</dbReference>
<dbReference type="InterPro" id="IPR015793">
    <property type="entry name" value="Pyrv_Knase_brl"/>
</dbReference>
<dbReference type="InterPro" id="IPR015806">
    <property type="entry name" value="Pyrv_Knase_insert_dom_sf"/>
</dbReference>
<dbReference type="FunFam" id="2.40.33.10:FF:000001">
    <property type="entry name" value="Pyruvate kinase"/>
    <property type="match status" value="1"/>
</dbReference>
<name>T1BUG5_9ZZZZ</name>
<dbReference type="Pfam" id="PF00224">
    <property type="entry name" value="PK"/>
    <property type="match status" value="1"/>
</dbReference>
<dbReference type="PANTHER" id="PTHR11817">
    <property type="entry name" value="PYRUVATE KINASE"/>
    <property type="match status" value="1"/>
</dbReference>
<dbReference type="SUPFAM" id="SSF51621">
    <property type="entry name" value="Phosphoenolpyruvate/pyruvate domain"/>
    <property type="match status" value="1"/>
</dbReference>
<keyword evidence="11 14" id="KW-0670">Pyruvate</keyword>
<dbReference type="EMBL" id="AUZY01005722">
    <property type="protein sequence ID" value="EQD57570.1"/>
    <property type="molecule type" value="Genomic_DNA"/>
</dbReference>
<dbReference type="AlphaFoldDB" id="T1BUG5"/>
<dbReference type="GO" id="GO:0005524">
    <property type="term" value="F:ATP binding"/>
    <property type="evidence" value="ECO:0007669"/>
    <property type="project" value="UniProtKB-KW"/>
</dbReference>
<reference evidence="14" key="2">
    <citation type="journal article" date="2014" name="ISME J.">
        <title>Microbial stratification in low pH oxic and suboxic macroscopic growths along an acid mine drainage.</title>
        <authorList>
            <person name="Mendez-Garcia C."/>
            <person name="Mesa V."/>
            <person name="Sprenger R.R."/>
            <person name="Richter M."/>
            <person name="Diez M.S."/>
            <person name="Solano J."/>
            <person name="Bargiela R."/>
            <person name="Golyshina O.V."/>
            <person name="Manteca A."/>
            <person name="Ramos J.L."/>
            <person name="Gallego J.R."/>
            <person name="Llorente I."/>
            <person name="Martins Dos Santos V.A."/>
            <person name="Jensen O.N."/>
            <person name="Pelaez A.I."/>
            <person name="Sanchez J."/>
            <person name="Ferrer M."/>
        </authorList>
    </citation>
    <scope>NUCLEOTIDE SEQUENCE</scope>
</reference>
<dbReference type="SUPFAM" id="SSF52935">
    <property type="entry name" value="PK C-terminal domain-like"/>
    <property type="match status" value="1"/>
</dbReference>
<evidence type="ECO:0000313" key="14">
    <source>
        <dbReference type="EMBL" id="EQD57570.1"/>
    </source>
</evidence>
<feature type="domain" description="Pyruvate kinase C-terminal" evidence="13">
    <location>
        <begin position="356"/>
        <end position="470"/>
    </location>
</feature>
<keyword evidence="9" id="KW-0460">Magnesium</keyword>
<evidence type="ECO:0000259" key="13">
    <source>
        <dbReference type="Pfam" id="PF02887"/>
    </source>
</evidence>
<evidence type="ECO:0000256" key="8">
    <source>
        <dbReference type="ARBA" id="ARBA00022840"/>
    </source>
</evidence>
<dbReference type="Gene3D" id="3.20.20.60">
    <property type="entry name" value="Phosphoenolpyruvate-binding domains"/>
    <property type="match status" value="1"/>
</dbReference>
<dbReference type="InterPro" id="IPR015813">
    <property type="entry name" value="Pyrv/PenolPyrv_kinase-like_dom"/>
</dbReference>
<keyword evidence="8" id="KW-0067">ATP-binding</keyword>
<organism evidence="14">
    <name type="scientific">mine drainage metagenome</name>
    <dbReference type="NCBI Taxonomy" id="410659"/>
    <lineage>
        <taxon>unclassified sequences</taxon>
        <taxon>metagenomes</taxon>
        <taxon>ecological metagenomes</taxon>
    </lineage>
</organism>
<keyword evidence="7 14" id="KW-0418">Kinase</keyword>
<dbReference type="UniPathway" id="UPA00109">
    <property type="reaction ID" value="UER00188"/>
</dbReference>
<keyword evidence="4" id="KW-0808">Transferase</keyword>
<evidence type="ECO:0000256" key="9">
    <source>
        <dbReference type="ARBA" id="ARBA00022842"/>
    </source>
</evidence>
<dbReference type="Gene3D" id="2.40.33.10">
    <property type="entry name" value="PK beta-barrel domain-like"/>
    <property type="match status" value="1"/>
</dbReference>
<proteinExistence type="inferred from homology"/>
<dbReference type="InterPro" id="IPR015795">
    <property type="entry name" value="Pyrv_Knase_C"/>
</dbReference>
<dbReference type="EC" id="2.7.1.40" evidence="3"/>
<evidence type="ECO:0000256" key="10">
    <source>
        <dbReference type="ARBA" id="ARBA00023152"/>
    </source>
</evidence>
<evidence type="ECO:0000256" key="4">
    <source>
        <dbReference type="ARBA" id="ARBA00022679"/>
    </source>
</evidence>
<dbReference type="InterPro" id="IPR011037">
    <property type="entry name" value="Pyrv_Knase-like_insert_dom_sf"/>
</dbReference>
<evidence type="ECO:0000256" key="5">
    <source>
        <dbReference type="ARBA" id="ARBA00022723"/>
    </source>
</evidence>
<comment type="similarity">
    <text evidence="2">Belongs to the pyruvate kinase family.</text>
</comment>
<gene>
    <name evidence="14" type="ORF">B1B_08722</name>
</gene>
<dbReference type="InterPro" id="IPR001697">
    <property type="entry name" value="Pyr_Knase"/>
</dbReference>
<reference evidence="14" key="1">
    <citation type="submission" date="2013-08" db="EMBL/GenBank/DDBJ databases">
        <authorList>
            <person name="Mendez C."/>
            <person name="Richter M."/>
            <person name="Ferrer M."/>
            <person name="Sanchez J."/>
        </authorList>
    </citation>
    <scope>NUCLEOTIDE SEQUENCE</scope>
</reference>
<dbReference type="GO" id="GO:0016301">
    <property type="term" value="F:kinase activity"/>
    <property type="evidence" value="ECO:0007669"/>
    <property type="project" value="UniProtKB-KW"/>
</dbReference>
<evidence type="ECO:0000259" key="12">
    <source>
        <dbReference type="Pfam" id="PF00224"/>
    </source>
</evidence>
<protein>
    <recommendedName>
        <fullName evidence="3">pyruvate kinase</fullName>
        <ecNumber evidence="3">2.7.1.40</ecNumber>
    </recommendedName>
</protein>
<dbReference type="InterPro" id="IPR040442">
    <property type="entry name" value="Pyrv_kinase-like_dom_sf"/>
</dbReference>
<feature type="domain" description="Pyruvate kinase barrel" evidence="12">
    <location>
        <begin position="1"/>
        <end position="324"/>
    </location>
</feature>
<dbReference type="InterPro" id="IPR036918">
    <property type="entry name" value="Pyrv_Knase_C_sf"/>
</dbReference>
<dbReference type="Gene3D" id="3.40.1380.20">
    <property type="entry name" value="Pyruvate kinase, C-terminal domain"/>
    <property type="match status" value="1"/>
</dbReference>
<dbReference type="NCBIfam" id="NF004978">
    <property type="entry name" value="PRK06354.1"/>
    <property type="match status" value="1"/>
</dbReference>
<dbReference type="PRINTS" id="PR01050">
    <property type="entry name" value="PYRUVTKNASE"/>
</dbReference>
<keyword evidence="5" id="KW-0479">Metal-binding</keyword>
<comment type="pathway">
    <text evidence="1">Carbohydrate degradation; glycolysis; pyruvate from D-glyceraldehyde 3-phosphate: step 5/5.</text>
</comment>
<accession>T1BUG5</accession>
<keyword evidence="6" id="KW-0547">Nucleotide-binding</keyword>
<evidence type="ECO:0000256" key="11">
    <source>
        <dbReference type="ARBA" id="ARBA00023317"/>
    </source>
</evidence>
<dbReference type="GO" id="GO:0000287">
    <property type="term" value="F:magnesium ion binding"/>
    <property type="evidence" value="ECO:0007669"/>
    <property type="project" value="InterPro"/>
</dbReference>
<evidence type="ECO:0000256" key="2">
    <source>
        <dbReference type="ARBA" id="ARBA00008663"/>
    </source>
</evidence>
<dbReference type="GO" id="GO:0004743">
    <property type="term" value="F:pyruvate kinase activity"/>
    <property type="evidence" value="ECO:0007669"/>
    <property type="project" value="UniProtKB-EC"/>
</dbReference>
<dbReference type="NCBIfam" id="NF004491">
    <property type="entry name" value="PRK05826.1"/>
    <property type="match status" value="1"/>
</dbReference>
<dbReference type="NCBIfam" id="TIGR01064">
    <property type="entry name" value="pyruv_kin"/>
    <property type="match status" value="1"/>
</dbReference>
<evidence type="ECO:0000256" key="3">
    <source>
        <dbReference type="ARBA" id="ARBA00012142"/>
    </source>
</evidence>
<sequence length="474" mass="50577">MRRTKIIATVGPASSSEAALGELVTAGVDLFRLNFSHADTTTLCEWAGRIRRVASQHQTEVGILADLAGPKIRIGRFRDGPVELHNGDPFTIDPSCPETDGTAECVGVSYVNLPGDVSAGDRLLLADGQIAFRVESVSGTAIHCRVETGGVLSDLKGINRAGGGLSAEALTEKDRRDIAVAARLEVDYLAVSFPRDADDIQRARALLEQAGGRAGVIAKIERSEAVQNIDSILKVADAIMVARGDLAIEIGDWELAGVQKRLTRLAHEARSVVITATQMMESMVLNPVPTRAEVLDVANAVMDGTDAVMLSAESAVGHYPVRAVEAMARICVGAENEWITSHEQGGTDEPFDSVNEAIAVAAMHIANRFQIRAVATLTESGTTALLASRLRSNIPIFALTRHETTRRRVTLWRGVYPVAFDVLHANPDQLLEEAVATLLAIHAVQPGDFVLFTKGDAEGIAGGTNSLKVIHIPV</sequence>
<comment type="caution">
    <text evidence="14">The sequence shown here is derived from an EMBL/GenBank/DDBJ whole genome shotgun (WGS) entry which is preliminary data.</text>
</comment>
<evidence type="ECO:0000256" key="6">
    <source>
        <dbReference type="ARBA" id="ARBA00022741"/>
    </source>
</evidence>